<dbReference type="InterPro" id="IPR025338">
    <property type="entry name" value="DUF4244"/>
</dbReference>
<feature type="transmembrane region" description="Helical" evidence="1">
    <location>
        <begin position="13"/>
        <end position="31"/>
    </location>
</feature>
<gene>
    <name evidence="2" type="ORF">FKR81_14445</name>
</gene>
<keyword evidence="3" id="KW-1185">Reference proteome</keyword>
<dbReference type="RefSeq" id="WP_146352121.1">
    <property type="nucleotide sequence ID" value="NZ_VOBR01000008.1"/>
</dbReference>
<evidence type="ECO:0000256" key="1">
    <source>
        <dbReference type="SAM" id="Phobius"/>
    </source>
</evidence>
<evidence type="ECO:0000313" key="2">
    <source>
        <dbReference type="EMBL" id="TWP51417.1"/>
    </source>
</evidence>
<proteinExistence type="predicted"/>
<dbReference type="Proteomes" id="UP000316639">
    <property type="component" value="Unassembled WGS sequence"/>
</dbReference>
<sequence length="51" mass="5098">MLKDDSGMSTIEYALGTVAAAALAATLYVVLSSDAVQAKIAQLVQGALSIG</sequence>
<comment type="caution">
    <text evidence="2">The sequence shown here is derived from an EMBL/GenBank/DDBJ whole genome shotgun (WGS) entry which is preliminary data.</text>
</comment>
<keyword evidence="1" id="KW-0472">Membrane</keyword>
<protein>
    <submittedName>
        <fullName evidence="2">DUF4244 domain-containing protein</fullName>
    </submittedName>
</protein>
<keyword evidence="1" id="KW-1133">Transmembrane helix</keyword>
<evidence type="ECO:0000313" key="3">
    <source>
        <dbReference type="Proteomes" id="UP000316639"/>
    </source>
</evidence>
<name>A0A563EUM0_9PSEU</name>
<accession>A0A563EUM0</accession>
<dbReference type="Pfam" id="PF14029">
    <property type="entry name" value="DUF4244"/>
    <property type="match status" value="1"/>
</dbReference>
<reference evidence="2 3" key="1">
    <citation type="submission" date="2019-07" db="EMBL/GenBank/DDBJ databases">
        <title>Lentzea xizangensis sp. nov., isolated from Qinghai-Tibetan Plateau Soils.</title>
        <authorList>
            <person name="Huang J."/>
        </authorList>
    </citation>
    <scope>NUCLEOTIDE SEQUENCE [LARGE SCALE GENOMIC DNA]</scope>
    <source>
        <strain evidence="2 3">FXJ1.1311</strain>
    </source>
</reference>
<dbReference type="EMBL" id="VOBR01000008">
    <property type="protein sequence ID" value="TWP51417.1"/>
    <property type="molecule type" value="Genomic_DNA"/>
</dbReference>
<keyword evidence="1" id="KW-0812">Transmembrane</keyword>
<organism evidence="2 3">
    <name type="scientific">Lentzea tibetensis</name>
    <dbReference type="NCBI Taxonomy" id="2591470"/>
    <lineage>
        <taxon>Bacteria</taxon>
        <taxon>Bacillati</taxon>
        <taxon>Actinomycetota</taxon>
        <taxon>Actinomycetes</taxon>
        <taxon>Pseudonocardiales</taxon>
        <taxon>Pseudonocardiaceae</taxon>
        <taxon>Lentzea</taxon>
    </lineage>
</organism>
<dbReference type="AlphaFoldDB" id="A0A563EUM0"/>